<evidence type="ECO:0000313" key="3">
    <source>
        <dbReference type="Proteomes" id="UP001346149"/>
    </source>
</evidence>
<accession>A0AAN7LGZ8</accession>
<dbReference type="GO" id="GO:0005743">
    <property type="term" value="C:mitochondrial inner membrane"/>
    <property type="evidence" value="ECO:0007669"/>
    <property type="project" value="InterPro"/>
</dbReference>
<keyword evidence="3" id="KW-1185">Reference proteome</keyword>
<proteinExistence type="predicted"/>
<evidence type="ECO:0000256" key="1">
    <source>
        <dbReference type="SAM" id="Phobius"/>
    </source>
</evidence>
<feature type="transmembrane region" description="Helical" evidence="1">
    <location>
        <begin position="719"/>
        <end position="745"/>
    </location>
</feature>
<keyword evidence="1" id="KW-0812">Transmembrane</keyword>
<sequence length="782" mass="88888">MWETEFLKNPKAMPLHNLLRKIWHGMWGWHRLCEAVFNGTVCLLYAIRRFQARSNEATMKRAMRGHATPCLYLELTLLQSINRSNVADLYLQRLIKLVRSDKEPGIRNSTWYSCKFHVRDNFHISKDYLYSKFEIVCYSSSRWVSWRASASSTSFSDQSDSQSIYPVIEHSSHGMELNRVNHLVRVLHESARSFSLSAESLKLPGSGAELSNAWLGKDVHEWHIVVSYQVAIYALLKTAIEVEFLLSRERGNGHLPVQAILGKRVNFVKHYIESKLQERHSELVDWFRQVELPRLEASFAPLLKKWSMDYAGSGVAGIIVTISCCAAVENLKHKRLSCPSVSLSVDGVLFELLEIAHGLVSVDKLYNLAAEAGCELHFLKYFGKKVIAYKNMEELEFCIGLAKQKLLSAFHEEPVISGIKVFQDEVKDDQQAILGLFAYLGKTTRLYMSKMGMKDEDGLLQDFLRHLECGILFLYPELSSITLCQQFMEIIDDEIGWLDFYASTSFMHNPERKRSKMHLVQAEKEIIISTIFTICYDVFSGFAHFCRSTMQPLDVELLAFLLTCQNLLAACMEDYWAAYDRSCMEGVKTVEARVTETISTVISGSPARLSPALEAQQTAALKAYEYLKNTSTMKPSGSRETDRMISSETVYAAMSNIHPEDLLRKYIVKFASMSSDLWMGTQLLLIDITIAMSLLLKRLKGHKVSKRERKKLRRTLKDLLALVPVTILMLLPVTAVGHAVILAAIKKYIPSMIPSPYSPQRLGTLKQLRRWKSGGGVTLKIP</sequence>
<reference evidence="2 3" key="1">
    <citation type="journal article" date="2023" name="Hortic Res">
        <title>Pangenome of water caltrop reveals structural variations and asymmetric subgenome divergence after allopolyploidization.</title>
        <authorList>
            <person name="Zhang X."/>
            <person name="Chen Y."/>
            <person name="Wang L."/>
            <person name="Yuan Y."/>
            <person name="Fang M."/>
            <person name="Shi L."/>
            <person name="Lu R."/>
            <person name="Comes H.P."/>
            <person name="Ma Y."/>
            <person name="Chen Y."/>
            <person name="Huang G."/>
            <person name="Zhou Y."/>
            <person name="Zheng Z."/>
            <person name="Qiu Y."/>
        </authorList>
    </citation>
    <scope>NUCLEOTIDE SEQUENCE [LARGE SCALE GENOMIC DNA]</scope>
    <source>
        <strain evidence="2">F231</strain>
    </source>
</reference>
<evidence type="ECO:0000313" key="2">
    <source>
        <dbReference type="EMBL" id="KAK4784464.1"/>
    </source>
</evidence>
<dbReference type="EMBL" id="JAXQNO010000014">
    <property type="protein sequence ID" value="KAK4784464.1"/>
    <property type="molecule type" value="Genomic_DNA"/>
</dbReference>
<name>A0AAN7LGZ8_TRANT</name>
<dbReference type="PANTHER" id="PTHR14009:SF34">
    <property type="entry name" value="LETM1 RBD DOMAIN-CONTAINING PROTEIN"/>
    <property type="match status" value="1"/>
</dbReference>
<dbReference type="GO" id="GO:0030003">
    <property type="term" value="P:intracellular monoatomic cation homeostasis"/>
    <property type="evidence" value="ECO:0007669"/>
    <property type="project" value="TreeGrafter"/>
</dbReference>
<dbReference type="Proteomes" id="UP001346149">
    <property type="component" value="Unassembled WGS sequence"/>
</dbReference>
<evidence type="ECO:0008006" key="4">
    <source>
        <dbReference type="Google" id="ProtNLM"/>
    </source>
</evidence>
<gene>
    <name evidence="2" type="ORF">SAY86_018832</name>
</gene>
<dbReference type="AlphaFoldDB" id="A0AAN7LGZ8"/>
<feature type="transmembrane region" description="Helical" evidence="1">
    <location>
        <begin position="677"/>
        <end position="699"/>
    </location>
</feature>
<dbReference type="InterPro" id="IPR044202">
    <property type="entry name" value="LETM1/MDM38-like"/>
</dbReference>
<dbReference type="PANTHER" id="PTHR14009">
    <property type="entry name" value="LEUCINE ZIPPER-EF-HAND CONTAINING TRANSMEMBRANE PROTEIN"/>
    <property type="match status" value="1"/>
</dbReference>
<comment type="caution">
    <text evidence="2">The sequence shown here is derived from an EMBL/GenBank/DDBJ whole genome shotgun (WGS) entry which is preliminary data.</text>
</comment>
<keyword evidence="1" id="KW-1133">Transmembrane helix</keyword>
<protein>
    <recommendedName>
        <fullName evidence="4">LETM1-like protein</fullName>
    </recommendedName>
</protein>
<organism evidence="2 3">
    <name type="scientific">Trapa natans</name>
    <name type="common">Water chestnut</name>
    <dbReference type="NCBI Taxonomy" id="22666"/>
    <lineage>
        <taxon>Eukaryota</taxon>
        <taxon>Viridiplantae</taxon>
        <taxon>Streptophyta</taxon>
        <taxon>Embryophyta</taxon>
        <taxon>Tracheophyta</taxon>
        <taxon>Spermatophyta</taxon>
        <taxon>Magnoliopsida</taxon>
        <taxon>eudicotyledons</taxon>
        <taxon>Gunneridae</taxon>
        <taxon>Pentapetalae</taxon>
        <taxon>rosids</taxon>
        <taxon>malvids</taxon>
        <taxon>Myrtales</taxon>
        <taxon>Lythraceae</taxon>
        <taxon>Trapa</taxon>
    </lineage>
</organism>
<keyword evidence="1" id="KW-0472">Membrane</keyword>